<evidence type="ECO:0000256" key="4">
    <source>
        <dbReference type="ARBA" id="ARBA00038789"/>
    </source>
</evidence>
<evidence type="ECO:0000256" key="3">
    <source>
        <dbReference type="ARBA" id="ARBA00023016"/>
    </source>
</evidence>
<evidence type="ECO:0000256" key="6">
    <source>
        <dbReference type="RuleBase" id="RU003616"/>
    </source>
</evidence>
<keyword evidence="9" id="KW-1185">Reference proteome</keyword>
<dbReference type="InterPro" id="IPR031107">
    <property type="entry name" value="Small_HSP"/>
</dbReference>
<organism evidence="8 9">
    <name type="scientific">Quillaja saponaria</name>
    <name type="common">Soap bark tree</name>
    <dbReference type="NCBI Taxonomy" id="32244"/>
    <lineage>
        <taxon>Eukaryota</taxon>
        <taxon>Viridiplantae</taxon>
        <taxon>Streptophyta</taxon>
        <taxon>Embryophyta</taxon>
        <taxon>Tracheophyta</taxon>
        <taxon>Spermatophyta</taxon>
        <taxon>Magnoliopsida</taxon>
        <taxon>eudicotyledons</taxon>
        <taxon>Gunneridae</taxon>
        <taxon>Pentapetalae</taxon>
        <taxon>rosids</taxon>
        <taxon>fabids</taxon>
        <taxon>Fabales</taxon>
        <taxon>Quillajaceae</taxon>
        <taxon>Quillaja</taxon>
    </lineage>
</organism>
<evidence type="ECO:0000256" key="1">
    <source>
        <dbReference type="ARBA" id="ARBA00004496"/>
    </source>
</evidence>
<comment type="subcellular location">
    <subcellularLocation>
        <location evidence="1">Cytoplasm</location>
    </subcellularLocation>
</comment>
<dbReference type="PROSITE" id="PS01031">
    <property type="entry name" value="SHSP"/>
    <property type="match status" value="1"/>
</dbReference>
<dbReference type="GO" id="GO:0005737">
    <property type="term" value="C:cytoplasm"/>
    <property type="evidence" value="ECO:0007669"/>
    <property type="project" value="UniProtKB-SubCell"/>
</dbReference>
<dbReference type="KEGG" id="qsa:O6P43_016689"/>
<dbReference type="SUPFAM" id="SSF49764">
    <property type="entry name" value="HSP20-like chaperones"/>
    <property type="match status" value="1"/>
</dbReference>
<dbReference type="InterPro" id="IPR008978">
    <property type="entry name" value="HSP20-like_chaperone"/>
</dbReference>
<comment type="caution">
    <text evidence="8">The sequence shown here is derived from an EMBL/GenBank/DDBJ whole genome shotgun (WGS) entry which is preliminary data.</text>
</comment>
<name>A0AAD7PMS9_QUISA</name>
<dbReference type="PANTHER" id="PTHR11527">
    <property type="entry name" value="HEAT-SHOCK PROTEIN 20 FAMILY MEMBER"/>
    <property type="match status" value="1"/>
</dbReference>
<protein>
    <submittedName>
        <fullName evidence="8">Class I heat shock protein</fullName>
    </submittedName>
</protein>
<evidence type="ECO:0000259" key="7">
    <source>
        <dbReference type="PROSITE" id="PS01031"/>
    </source>
</evidence>
<proteinExistence type="inferred from homology"/>
<dbReference type="Pfam" id="PF00011">
    <property type="entry name" value="HSP20"/>
    <property type="match status" value="1"/>
</dbReference>
<evidence type="ECO:0000256" key="5">
    <source>
        <dbReference type="PROSITE-ProRule" id="PRU00285"/>
    </source>
</evidence>
<keyword evidence="2" id="KW-0963">Cytoplasm</keyword>
<feature type="domain" description="SHSP" evidence="7">
    <location>
        <begin position="73"/>
        <end position="188"/>
    </location>
</feature>
<evidence type="ECO:0000313" key="8">
    <source>
        <dbReference type="EMBL" id="KAJ7961333.1"/>
    </source>
</evidence>
<comment type="similarity">
    <text evidence="5 6">Belongs to the small heat shock protein (HSP20) family.</text>
</comment>
<evidence type="ECO:0000256" key="2">
    <source>
        <dbReference type="ARBA" id="ARBA00022490"/>
    </source>
</evidence>
<gene>
    <name evidence="8" type="ORF">O6P43_016689</name>
</gene>
<keyword evidence="3 8" id="KW-0346">Stress response</keyword>
<dbReference type="AlphaFoldDB" id="A0AAD7PMS9"/>
<dbReference type="EMBL" id="JARAOO010000007">
    <property type="protein sequence ID" value="KAJ7961333.1"/>
    <property type="molecule type" value="Genomic_DNA"/>
</dbReference>
<dbReference type="FunFam" id="2.60.40.790:FF:000009">
    <property type="entry name" value="17.6 kDa class I heat shock protein-like"/>
    <property type="match status" value="1"/>
</dbReference>
<reference evidence="8" key="1">
    <citation type="journal article" date="2023" name="Science">
        <title>Elucidation of the pathway for biosynthesis of saponin adjuvants from the soapbark tree.</title>
        <authorList>
            <person name="Reed J."/>
            <person name="Orme A."/>
            <person name="El-Demerdash A."/>
            <person name="Owen C."/>
            <person name="Martin L.B.B."/>
            <person name="Misra R.C."/>
            <person name="Kikuchi S."/>
            <person name="Rejzek M."/>
            <person name="Martin A.C."/>
            <person name="Harkess A."/>
            <person name="Leebens-Mack J."/>
            <person name="Louveau T."/>
            <person name="Stephenson M.J."/>
            <person name="Osbourn A."/>
        </authorList>
    </citation>
    <scope>NUCLEOTIDE SEQUENCE</scope>
    <source>
        <strain evidence="8">S10</strain>
    </source>
</reference>
<dbReference type="InterPro" id="IPR002068">
    <property type="entry name" value="A-crystallin/Hsp20_dom"/>
</dbReference>
<evidence type="ECO:0000313" key="9">
    <source>
        <dbReference type="Proteomes" id="UP001163823"/>
    </source>
</evidence>
<comment type="subunit">
    <text evidence="4">Forms oligomeric structures.</text>
</comment>
<sequence>MVAANESTYQKLLSRQFQKQINDAIGVVVKIQKKTLTYSLRHLPICYLPREMEKVEETGGISQINGPFSSNNEISNFANTRIDWKETPEAHVFKADLPALKKEEVKVEVEDGRVLQISGERSVEKEDKNDKWHRVERGSGKFLRRFRLPENAKIDEVKASLENGVLTVTVPKVPEKKPEVKPIQITERRCAAY</sequence>
<dbReference type="Proteomes" id="UP001163823">
    <property type="component" value="Chromosome 7"/>
</dbReference>
<dbReference type="CDD" id="cd06472">
    <property type="entry name" value="ACD_ScHsp26_like"/>
    <property type="match status" value="1"/>
</dbReference>
<accession>A0AAD7PMS9</accession>
<dbReference type="Gene3D" id="2.60.40.790">
    <property type="match status" value="1"/>
</dbReference>